<evidence type="ECO:0000259" key="1">
    <source>
        <dbReference type="SMART" id="SM01321"/>
    </source>
</evidence>
<dbReference type="SUPFAM" id="SSF143422">
    <property type="entry name" value="Transposase IS200-like"/>
    <property type="match status" value="1"/>
</dbReference>
<dbReference type="RefSeq" id="WP_199758247.1">
    <property type="nucleotide sequence ID" value="NZ_VLLE01000004.1"/>
</dbReference>
<dbReference type="InterPro" id="IPR002686">
    <property type="entry name" value="Transposase_17"/>
</dbReference>
<dbReference type="InterPro" id="IPR036515">
    <property type="entry name" value="Transposase_17_sf"/>
</dbReference>
<dbReference type="Proteomes" id="UP000316167">
    <property type="component" value="Unassembled WGS sequence"/>
</dbReference>
<accession>A0A562SKD1</accession>
<organism evidence="2 3">
    <name type="scientific">Lacibacter cauensis</name>
    <dbReference type="NCBI Taxonomy" id="510947"/>
    <lineage>
        <taxon>Bacteria</taxon>
        <taxon>Pseudomonadati</taxon>
        <taxon>Bacteroidota</taxon>
        <taxon>Chitinophagia</taxon>
        <taxon>Chitinophagales</taxon>
        <taxon>Chitinophagaceae</taxon>
        <taxon>Lacibacter</taxon>
    </lineage>
</organism>
<protein>
    <recommendedName>
        <fullName evidence="1">Transposase IS200-like domain-containing protein</fullName>
    </recommendedName>
</protein>
<dbReference type="SMART" id="SM01321">
    <property type="entry name" value="Y1_Tnp"/>
    <property type="match status" value="1"/>
</dbReference>
<dbReference type="GO" id="GO:0004803">
    <property type="term" value="F:transposase activity"/>
    <property type="evidence" value="ECO:0007669"/>
    <property type="project" value="InterPro"/>
</dbReference>
<gene>
    <name evidence="2" type="ORF">IQ13_2472</name>
</gene>
<keyword evidence="3" id="KW-1185">Reference proteome</keyword>
<dbReference type="GO" id="GO:0003677">
    <property type="term" value="F:DNA binding"/>
    <property type="evidence" value="ECO:0007669"/>
    <property type="project" value="InterPro"/>
</dbReference>
<sequence>MLTESLVAGNYYHIFNRGVNSEDLFKEKRNYYYFLQQYQFYCTDVLETYAYALLKNHFHLLVYVKETEAVLRKDGHGVYQPDASKQLSHFFNSYAQSINRAYNRTGPLFESAFKRKLIDDDSYLTSVIYYCHYNAQLHGFVSDFKEWEFSSYHSIVNNNTSFLASSKVTDWFGGRALFEQAHVNTYERKDAAIFFN</sequence>
<dbReference type="PANTHER" id="PTHR34322">
    <property type="entry name" value="TRANSPOSASE, Y1_TNP DOMAIN-CONTAINING"/>
    <property type="match status" value="1"/>
</dbReference>
<name>A0A562SKD1_9BACT</name>
<evidence type="ECO:0000313" key="2">
    <source>
        <dbReference type="EMBL" id="TWI81454.1"/>
    </source>
</evidence>
<evidence type="ECO:0000313" key="3">
    <source>
        <dbReference type="Proteomes" id="UP000316167"/>
    </source>
</evidence>
<dbReference type="EMBL" id="VLLE01000004">
    <property type="protein sequence ID" value="TWI81454.1"/>
    <property type="molecule type" value="Genomic_DNA"/>
</dbReference>
<feature type="domain" description="Transposase IS200-like" evidence="1">
    <location>
        <begin position="7"/>
        <end position="134"/>
    </location>
</feature>
<dbReference type="Gene3D" id="3.30.70.1290">
    <property type="entry name" value="Transposase IS200-like"/>
    <property type="match status" value="1"/>
</dbReference>
<dbReference type="GO" id="GO:0006313">
    <property type="term" value="P:DNA transposition"/>
    <property type="evidence" value="ECO:0007669"/>
    <property type="project" value="InterPro"/>
</dbReference>
<dbReference type="AlphaFoldDB" id="A0A562SKD1"/>
<reference evidence="2 3" key="1">
    <citation type="journal article" date="2015" name="Stand. Genomic Sci.">
        <title>Genomic Encyclopedia of Bacterial and Archaeal Type Strains, Phase III: the genomes of soil and plant-associated and newly described type strains.</title>
        <authorList>
            <person name="Whitman W.B."/>
            <person name="Woyke T."/>
            <person name="Klenk H.P."/>
            <person name="Zhou Y."/>
            <person name="Lilburn T.G."/>
            <person name="Beck B.J."/>
            <person name="De Vos P."/>
            <person name="Vandamme P."/>
            <person name="Eisen J.A."/>
            <person name="Garrity G."/>
            <person name="Hugenholtz P."/>
            <person name="Kyrpides N.C."/>
        </authorList>
    </citation>
    <scope>NUCLEOTIDE SEQUENCE [LARGE SCALE GENOMIC DNA]</scope>
    <source>
        <strain evidence="2 3">CGMCC 1.7271</strain>
    </source>
</reference>
<dbReference type="PANTHER" id="PTHR34322:SF2">
    <property type="entry name" value="TRANSPOSASE IS200-LIKE DOMAIN-CONTAINING PROTEIN"/>
    <property type="match status" value="1"/>
</dbReference>
<proteinExistence type="predicted"/>
<comment type="caution">
    <text evidence="2">The sequence shown here is derived from an EMBL/GenBank/DDBJ whole genome shotgun (WGS) entry which is preliminary data.</text>
</comment>